<comment type="caution">
    <text evidence="2">The sequence shown here is derived from an EMBL/GenBank/DDBJ whole genome shotgun (WGS) entry which is preliminary data.</text>
</comment>
<sequence length="410" mass="45878">MHRFSFISRKGFEAFQDRLKNCILDVGITIQDDRGFGAKGHGGKLPSTREEKRKLEKRIQGPNKANAIGMEEENCKEAKPYTKNLSKTIAFSTRSSGRLLELGSRKEISLGFKLGYDQGEDDSQPTPVRTHVVYGESLFFDSHRFEMCFGLFTFSGFQIPSVVQAANLSFAVIVTVQNDVPKSSHFNVGVGSDEEDQGAPKGRLSMTVVKMDEWEIPKDDVDDLKGEKGNKDSSTEIHVLEISEGSVFENNAIPRYGAKKGKEMAFINSEHDIGSNGQMAQGWRWLLSDQNIILAAMVKWHKDDRGFGAKGHGAREEKRKLEKRIQGPNKANAIGMEEENCKEAKPYTKVVASDSPVYYSCDEDDCSPLDEAIAAAQRLRIFLSQLQTSDVAFHVSQGFYRIMYKKATDY</sequence>
<evidence type="ECO:0000313" key="3">
    <source>
        <dbReference type="Proteomes" id="UP000245207"/>
    </source>
</evidence>
<evidence type="ECO:0000313" key="2">
    <source>
        <dbReference type="EMBL" id="PWA47937.1"/>
    </source>
</evidence>
<protein>
    <submittedName>
        <fullName evidence="2">Uncharacterized protein</fullName>
    </submittedName>
</protein>
<evidence type="ECO:0000256" key="1">
    <source>
        <dbReference type="SAM" id="MobiDB-lite"/>
    </source>
</evidence>
<accession>A0A2U1LFZ5</accession>
<name>A0A2U1LFZ5_ARTAN</name>
<dbReference type="EMBL" id="PKPP01009585">
    <property type="protein sequence ID" value="PWA47937.1"/>
    <property type="molecule type" value="Genomic_DNA"/>
</dbReference>
<dbReference type="OrthoDB" id="9970435at2759"/>
<keyword evidence="3" id="KW-1185">Reference proteome</keyword>
<proteinExistence type="predicted"/>
<organism evidence="2 3">
    <name type="scientific">Artemisia annua</name>
    <name type="common">Sweet wormwood</name>
    <dbReference type="NCBI Taxonomy" id="35608"/>
    <lineage>
        <taxon>Eukaryota</taxon>
        <taxon>Viridiplantae</taxon>
        <taxon>Streptophyta</taxon>
        <taxon>Embryophyta</taxon>
        <taxon>Tracheophyta</taxon>
        <taxon>Spermatophyta</taxon>
        <taxon>Magnoliopsida</taxon>
        <taxon>eudicotyledons</taxon>
        <taxon>Gunneridae</taxon>
        <taxon>Pentapetalae</taxon>
        <taxon>asterids</taxon>
        <taxon>campanulids</taxon>
        <taxon>Asterales</taxon>
        <taxon>Asteraceae</taxon>
        <taxon>Asteroideae</taxon>
        <taxon>Anthemideae</taxon>
        <taxon>Artemisiinae</taxon>
        <taxon>Artemisia</taxon>
    </lineage>
</organism>
<feature type="region of interest" description="Disordered" evidence="1">
    <location>
        <begin position="37"/>
        <end position="61"/>
    </location>
</feature>
<reference evidence="2 3" key="1">
    <citation type="journal article" date="2018" name="Mol. Plant">
        <title>The genome of Artemisia annua provides insight into the evolution of Asteraceae family and artemisinin biosynthesis.</title>
        <authorList>
            <person name="Shen Q."/>
            <person name="Zhang L."/>
            <person name="Liao Z."/>
            <person name="Wang S."/>
            <person name="Yan T."/>
            <person name="Shi P."/>
            <person name="Liu M."/>
            <person name="Fu X."/>
            <person name="Pan Q."/>
            <person name="Wang Y."/>
            <person name="Lv Z."/>
            <person name="Lu X."/>
            <person name="Zhang F."/>
            <person name="Jiang W."/>
            <person name="Ma Y."/>
            <person name="Chen M."/>
            <person name="Hao X."/>
            <person name="Li L."/>
            <person name="Tang Y."/>
            <person name="Lv G."/>
            <person name="Zhou Y."/>
            <person name="Sun X."/>
            <person name="Brodelius P.E."/>
            <person name="Rose J.K.C."/>
            <person name="Tang K."/>
        </authorList>
    </citation>
    <scope>NUCLEOTIDE SEQUENCE [LARGE SCALE GENOMIC DNA]</scope>
    <source>
        <strain evidence="3">cv. Huhao1</strain>
        <tissue evidence="2">Leaf</tissue>
    </source>
</reference>
<feature type="compositionally biased region" description="Basic and acidic residues" evidence="1">
    <location>
        <begin position="47"/>
        <end position="59"/>
    </location>
</feature>
<dbReference type="STRING" id="35608.A0A2U1LFZ5"/>
<dbReference type="Proteomes" id="UP000245207">
    <property type="component" value="Unassembled WGS sequence"/>
</dbReference>
<dbReference type="AlphaFoldDB" id="A0A2U1LFZ5"/>
<gene>
    <name evidence="2" type="ORF">CTI12_AA497180</name>
</gene>